<protein>
    <submittedName>
        <fullName evidence="2">Pyridine nucleotide-disulphide oxidoreductase, dimerisation domain</fullName>
    </submittedName>
</protein>
<feature type="domain" description="Pyridine nucleotide-disulphide oxidoreductase dimerisation" evidence="1">
    <location>
        <begin position="2"/>
        <end position="95"/>
    </location>
</feature>
<evidence type="ECO:0000313" key="2">
    <source>
        <dbReference type="EMBL" id="SMD01202.1"/>
    </source>
</evidence>
<dbReference type="STRING" id="1387277.SAMN06295998_11836"/>
<name>A0A1W2DVS7_9RHOB</name>
<dbReference type="InterPro" id="IPR004099">
    <property type="entry name" value="Pyr_nucl-diS_OxRdtase_dimer"/>
</dbReference>
<evidence type="ECO:0000259" key="1">
    <source>
        <dbReference type="Pfam" id="PF02852"/>
    </source>
</evidence>
<sequence length="95" mass="9975">MASVALTEAQARAAGDEVKTWVLPIDSVPRAIAGCDTRGPIELMIDADADRLLGGAITARERSDSVQTFAMARKLGMTTKALGQTICPCLTLVEA</sequence>
<dbReference type="AlphaFoldDB" id="A0A1W2DVS7"/>
<reference evidence="2 3" key="1">
    <citation type="submission" date="2017-04" db="EMBL/GenBank/DDBJ databases">
        <authorList>
            <person name="Afonso C.L."/>
            <person name="Miller P.J."/>
            <person name="Scott M.A."/>
            <person name="Spackman E."/>
            <person name="Goraichik I."/>
            <person name="Dimitrov K.M."/>
            <person name="Suarez D.L."/>
            <person name="Swayne D.E."/>
        </authorList>
    </citation>
    <scope>NUCLEOTIDE SEQUENCE [LARGE SCALE GENOMIC DNA]</scope>
    <source>
        <strain evidence="2 3">CGMCC 1.12644</strain>
    </source>
</reference>
<dbReference type="Proteomes" id="UP000192330">
    <property type="component" value="Unassembled WGS sequence"/>
</dbReference>
<organism evidence="2 3">
    <name type="scientific">Primorskyibacter flagellatus</name>
    <dbReference type="NCBI Taxonomy" id="1387277"/>
    <lineage>
        <taxon>Bacteria</taxon>
        <taxon>Pseudomonadati</taxon>
        <taxon>Pseudomonadota</taxon>
        <taxon>Alphaproteobacteria</taxon>
        <taxon>Rhodobacterales</taxon>
        <taxon>Roseobacteraceae</taxon>
        <taxon>Primorskyibacter</taxon>
    </lineage>
</organism>
<dbReference type="InterPro" id="IPR016156">
    <property type="entry name" value="FAD/NAD-linked_Rdtase_dimer_sf"/>
</dbReference>
<dbReference type="Pfam" id="PF02852">
    <property type="entry name" value="Pyr_redox_dim"/>
    <property type="match status" value="1"/>
</dbReference>
<accession>A0A1W2DVS7</accession>
<dbReference type="PANTHER" id="PTHR43014:SF2">
    <property type="entry name" value="MERCURIC REDUCTASE"/>
    <property type="match status" value="1"/>
</dbReference>
<dbReference type="EMBL" id="FWYD01000018">
    <property type="protein sequence ID" value="SMD01202.1"/>
    <property type="molecule type" value="Genomic_DNA"/>
</dbReference>
<dbReference type="PANTHER" id="PTHR43014">
    <property type="entry name" value="MERCURIC REDUCTASE"/>
    <property type="match status" value="1"/>
</dbReference>
<dbReference type="GO" id="GO:0050660">
    <property type="term" value="F:flavin adenine dinucleotide binding"/>
    <property type="evidence" value="ECO:0007669"/>
    <property type="project" value="TreeGrafter"/>
</dbReference>
<dbReference type="GO" id="GO:0003955">
    <property type="term" value="F:NAD(P)H dehydrogenase (quinone) activity"/>
    <property type="evidence" value="ECO:0007669"/>
    <property type="project" value="TreeGrafter"/>
</dbReference>
<dbReference type="Gene3D" id="3.30.390.30">
    <property type="match status" value="1"/>
</dbReference>
<dbReference type="PRINTS" id="PR00945">
    <property type="entry name" value="HGRDTASE"/>
</dbReference>
<dbReference type="SUPFAM" id="SSF55424">
    <property type="entry name" value="FAD/NAD-linked reductases, dimerisation (C-terminal) domain"/>
    <property type="match status" value="1"/>
</dbReference>
<gene>
    <name evidence="2" type="ORF">SAMN06295998_11836</name>
</gene>
<evidence type="ECO:0000313" key="3">
    <source>
        <dbReference type="Proteomes" id="UP000192330"/>
    </source>
</evidence>
<keyword evidence="3" id="KW-1185">Reference proteome</keyword>
<proteinExistence type="predicted"/>